<protein>
    <submittedName>
        <fullName evidence="2">DUF4390 domain-containing protein</fullName>
    </submittedName>
</protein>
<reference evidence="2" key="1">
    <citation type="submission" date="2022-10" db="EMBL/GenBank/DDBJ databases">
        <authorList>
            <person name="Boutroux M."/>
        </authorList>
    </citation>
    <scope>NUCLEOTIDE SEQUENCE</scope>
    <source>
        <strain evidence="2">51.81</strain>
    </source>
</reference>
<dbReference type="RefSeq" id="WP_274571704.1">
    <property type="nucleotide sequence ID" value="NZ_CP145606.1"/>
</dbReference>
<evidence type="ECO:0000313" key="3">
    <source>
        <dbReference type="EMBL" id="WWY02380.1"/>
    </source>
</evidence>
<dbReference type="Proteomes" id="UP001149607">
    <property type="component" value="Chromosome"/>
</dbReference>
<evidence type="ECO:0000313" key="4">
    <source>
        <dbReference type="Proteomes" id="UP001149607"/>
    </source>
</evidence>
<dbReference type="EMBL" id="CP146598">
    <property type="protein sequence ID" value="WWY02380.1"/>
    <property type="molecule type" value="Genomic_DNA"/>
</dbReference>
<evidence type="ECO:0000256" key="1">
    <source>
        <dbReference type="SAM" id="SignalP"/>
    </source>
</evidence>
<dbReference type="AlphaFoldDB" id="A0A9X4E5N1"/>
<organism evidence="2">
    <name type="scientific">Neisseria leonii</name>
    <dbReference type="NCBI Taxonomy" id="2995413"/>
    <lineage>
        <taxon>Bacteria</taxon>
        <taxon>Pseudomonadati</taxon>
        <taxon>Pseudomonadota</taxon>
        <taxon>Betaproteobacteria</taxon>
        <taxon>Neisseriales</taxon>
        <taxon>Neisseriaceae</taxon>
        <taxon>Neisseria</taxon>
    </lineage>
</organism>
<keyword evidence="4" id="KW-1185">Reference proteome</keyword>
<keyword evidence="1" id="KW-0732">Signal</keyword>
<proteinExistence type="predicted"/>
<reference evidence="3" key="2">
    <citation type="submission" date="2024-02" db="EMBL/GenBank/DDBJ databases">
        <title>Neisseria leonii sp. nov.</title>
        <authorList>
            <person name="Boutroux M."/>
            <person name="Favre-Rochex S."/>
            <person name="Gorgette O."/>
            <person name="Touak G."/>
            <person name="Muhle E."/>
            <person name="Chesneau O."/>
            <person name="Clermont D."/>
            <person name="Rahi P."/>
        </authorList>
    </citation>
    <scope>NUCLEOTIDE SEQUENCE</scope>
    <source>
        <strain evidence="3">51.81</strain>
    </source>
</reference>
<feature type="signal peptide" evidence="1">
    <location>
        <begin position="1"/>
        <end position="30"/>
    </location>
</feature>
<dbReference type="Pfam" id="PF14334">
    <property type="entry name" value="DUF4390"/>
    <property type="match status" value="1"/>
</dbReference>
<name>A0A9X4E5N1_9NEIS</name>
<sequence>MAFITHLSAKTKTAAAVLAVLPLVFLPHMAAAESITVVRAAGTVTPSGQMDVGSRFQTALPESLQTALRQGVPLHFTLDYRLSRPTLPAYRFRLGQLVGSDYSVAYRLSYHPLTNRYRVTVGTFSSDYNSLDTALRGIGAIANWRVLPPDTLSGYETRRIKAEVRLSLSTAQLPKPFQINSITAQNWQLDSGWKALNISGN</sequence>
<gene>
    <name evidence="2" type="ORF">ORY91_001301</name>
    <name evidence="3" type="ORF">V9W64_06525</name>
</gene>
<dbReference type="InterPro" id="IPR025500">
    <property type="entry name" value="DUF4390"/>
</dbReference>
<evidence type="ECO:0000313" key="2">
    <source>
        <dbReference type="EMBL" id="MDD9327887.1"/>
    </source>
</evidence>
<feature type="chain" id="PRO_5042786808" evidence="1">
    <location>
        <begin position="31"/>
        <end position="201"/>
    </location>
</feature>
<dbReference type="EMBL" id="JAPQFL010000003">
    <property type="protein sequence ID" value="MDD9327887.1"/>
    <property type="molecule type" value="Genomic_DNA"/>
</dbReference>
<accession>A0A9X4E5N1</accession>